<accession>A0A7K1SXS5</accession>
<keyword evidence="1" id="KW-1133">Transmembrane helix</keyword>
<comment type="caution">
    <text evidence="2">The sequence shown here is derived from an EMBL/GenBank/DDBJ whole genome shotgun (WGS) entry which is preliminary data.</text>
</comment>
<keyword evidence="1" id="KW-0812">Transmembrane</keyword>
<protein>
    <submittedName>
        <fullName evidence="2">Uncharacterized protein</fullName>
    </submittedName>
</protein>
<gene>
    <name evidence="2" type="ORF">GO621_11365</name>
</gene>
<dbReference type="Proteomes" id="UP000462014">
    <property type="component" value="Unassembled WGS sequence"/>
</dbReference>
<keyword evidence="1" id="KW-0472">Membrane</keyword>
<evidence type="ECO:0000256" key="1">
    <source>
        <dbReference type="SAM" id="Phobius"/>
    </source>
</evidence>
<name>A0A7K1SXS5_9SPHI</name>
<dbReference type="EMBL" id="WPIK01000009">
    <property type="protein sequence ID" value="MVN22129.1"/>
    <property type="molecule type" value="Genomic_DNA"/>
</dbReference>
<sequence length="204" mass="23743">MVDLYLKLLNYFNDVPIGTQKSISPFLTDHFKKPTAHTPYAFTSQMKDLNNFIKDVKEQKHLEFGSTHFWPELSKTNTFEWFDQKKVLASITIKGAEYLHQRILNNSVIEVNHSIAESNRIISKNTVLQTKASSRQTYLLIATAVFTLVNLTISGYNIYSDRSKEQLRQQLTEQTKQIHALQMEQTEILYKSLKKLNEENTVRK</sequence>
<organism evidence="2 3">
    <name type="scientific">Mucilaginibacter arboris</name>
    <dbReference type="NCBI Taxonomy" id="2682090"/>
    <lineage>
        <taxon>Bacteria</taxon>
        <taxon>Pseudomonadati</taxon>
        <taxon>Bacteroidota</taxon>
        <taxon>Sphingobacteriia</taxon>
        <taxon>Sphingobacteriales</taxon>
        <taxon>Sphingobacteriaceae</taxon>
        <taxon>Mucilaginibacter</taxon>
    </lineage>
</organism>
<evidence type="ECO:0000313" key="3">
    <source>
        <dbReference type="Proteomes" id="UP000462014"/>
    </source>
</evidence>
<dbReference type="RefSeq" id="WP_157567078.1">
    <property type="nucleotide sequence ID" value="NZ_WPIK01000009.1"/>
</dbReference>
<reference evidence="2 3" key="1">
    <citation type="submission" date="2019-12" db="EMBL/GenBank/DDBJ databases">
        <title>Mucilaginibacter sp. HMF7410 genome sequencing and assembly.</title>
        <authorList>
            <person name="Kang H."/>
            <person name="Cha I."/>
            <person name="Kim H."/>
            <person name="Joh K."/>
        </authorList>
    </citation>
    <scope>NUCLEOTIDE SEQUENCE [LARGE SCALE GENOMIC DNA]</scope>
    <source>
        <strain evidence="2 3">HMF7410</strain>
    </source>
</reference>
<proteinExistence type="predicted"/>
<evidence type="ECO:0000313" key="2">
    <source>
        <dbReference type="EMBL" id="MVN22129.1"/>
    </source>
</evidence>
<dbReference type="AlphaFoldDB" id="A0A7K1SXS5"/>
<keyword evidence="3" id="KW-1185">Reference proteome</keyword>
<feature type="transmembrane region" description="Helical" evidence="1">
    <location>
        <begin position="138"/>
        <end position="159"/>
    </location>
</feature>